<keyword evidence="1" id="KW-0472">Membrane</keyword>
<dbReference type="RefSeq" id="WP_267639076.1">
    <property type="nucleotide sequence ID" value="NZ_JAODIY010000048.1"/>
</dbReference>
<dbReference type="EMBL" id="JBHSZQ010000050">
    <property type="protein sequence ID" value="MFC7127508.1"/>
    <property type="molecule type" value="Genomic_DNA"/>
</dbReference>
<feature type="transmembrane region" description="Helical" evidence="1">
    <location>
        <begin position="216"/>
        <end position="234"/>
    </location>
</feature>
<reference evidence="2 3" key="1">
    <citation type="journal article" date="2014" name="Int. J. Syst. Evol. Microbiol.">
        <title>Complete genome sequence of Corynebacterium casei LMG S-19264T (=DSM 44701T), isolated from a smear-ripened cheese.</title>
        <authorList>
            <consortium name="US DOE Joint Genome Institute (JGI-PGF)"/>
            <person name="Walter F."/>
            <person name="Albersmeier A."/>
            <person name="Kalinowski J."/>
            <person name="Ruckert C."/>
        </authorList>
    </citation>
    <scope>NUCLEOTIDE SEQUENCE [LARGE SCALE GENOMIC DNA]</scope>
    <source>
        <strain evidence="2 3">CGMCC 4.7215</strain>
    </source>
</reference>
<protein>
    <submittedName>
        <fullName evidence="2">Uncharacterized protein</fullName>
    </submittedName>
</protein>
<feature type="transmembrane region" description="Helical" evidence="1">
    <location>
        <begin position="316"/>
        <end position="338"/>
    </location>
</feature>
<dbReference type="Proteomes" id="UP001596414">
    <property type="component" value="Unassembled WGS sequence"/>
</dbReference>
<keyword evidence="1" id="KW-0812">Transmembrane</keyword>
<feature type="transmembrane region" description="Helical" evidence="1">
    <location>
        <begin position="99"/>
        <end position="120"/>
    </location>
</feature>
<sequence length="470" mass="47532">MSIVRNEDELPRTTRNTLIVGVAIAISGLALHEPAIIGAAIAGVLVGVSVVGLTGCPERATLGAAILPLGLSIAVGLVGVMITGVTISTLGGNVVVSSSVYSGVAAVVATLLGAGVVGTVTNSVSHEAASRALLSAFVGALTAAGLVGFSLSVTTPSSTESIVQTVTYTTGGSWGKLVAAIMLSAQILVFSAYATPAAAISSPGNRNRIVTMRRQFLLATVLVTGSFIALIWMLQSVGADWVVTNIFNTVVVRLLLTACSALGLGITVAALFVRISWHRKEDGQNPDAGIIVGTIMSVTVIIGGGILLGASAEQLFLVPTLLVLAGLSIWLGVVFADFNLTQKARQELPAVLGALCLVGALAVGASVGGTATLGRSELGTVLALSGGLFTYAIGQYGTTVTAEVGGRATMPEPQLVHVAYVGSVIIIGMVLAVVGYLCAMFVAPTFSLPSTVGLVSALVATVGLLRFLRR</sequence>
<evidence type="ECO:0000313" key="3">
    <source>
        <dbReference type="Proteomes" id="UP001596414"/>
    </source>
</evidence>
<feature type="transmembrane region" description="Helical" evidence="1">
    <location>
        <begin position="132"/>
        <end position="153"/>
    </location>
</feature>
<feature type="transmembrane region" description="Helical" evidence="1">
    <location>
        <begin position="418"/>
        <end position="442"/>
    </location>
</feature>
<feature type="transmembrane region" description="Helical" evidence="1">
    <location>
        <begin position="254"/>
        <end position="277"/>
    </location>
</feature>
<feature type="transmembrane region" description="Helical" evidence="1">
    <location>
        <begin position="378"/>
        <end position="397"/>
    </location>
</feature>
<evidence type="ECO:0000256" key="1">
    <source>
        <dbReference type="SAM" id="Phobius"/>
    </source>
</evidence>
<feature type="transmembrane region" description="Helical" evidence="1">
    <location>
        <begin position="12"/>
        <end position="30"/>
    </location>
</feature>
<dbReference type="AlphaFoldDB" id="A0ABD5X8D4"/>
<accession>A0ABD5X8D4</accession>
<feature type="transmembrane region" description="Helical" evidence="1">
    <location>
        <begin position="289"/>
        <end position="310"/>
    </location>
</feature>
<feature type="transmembrane region" description="Helical" evidence="1">
    <location>
        <begin position="173"/>
        <end position="195"/>
    </location>
</feature>
<comment type="caution">
    <text evidence="2">The sequence shown here is derived from an EMBL/GenBank/DDBJ whole genome shotgun (WGS) entry which is preliminary data.</text>
</comment>
<organism evidence="2 3">
    <name type="scientific">Halovenus rubra</name>
    <dbReference type="NCBI Taxonomy" id="869890"/>
    <lineage>
        <taxon>Archaea</taxon>
        <taxon>Methanobacteriati</taxon>
        <taxon>Methanobacteriota</taxon>
        <taxon>Stenosarchaea group</taxon>
        <taxon>Halobacteria</taxon>
        <taxon>Halobacteriales</taxon>
        <taxon>Haloarculaceae</taxon>
        <taxon>Halovenus</taxon>
    </lineage>
</organism>
<feature type="transmembrane region" description="Helical" evidence="1">
    <location>
        <begin position="66"/>
        <end position="87"/>
    </location>
</feature>
<feature type="transmembrane region" description="Helical" evidence="1">
    <location>
        <begin position="36"/>
        <end position="54"/>
    </location>
</feature>
<gene>
    <name evidence="2" type="ORF">ACFQJ7_16040</name>
</gene>
<evidence type="ECO:0000313" key="2">
    <source>
        <dbReference type="EMBL" id="MFC7127508.1"/>
    </source>
</evidence>
<feature type="transmembrane region" description="Helical" evidence="1">
    <location>
        <begin position="350"/>
        <end position="372"/>
    </location>
</feature>
<keyword evidence="1" id="KW-1133">Transmembrane helix</keyword>
<proteinExistence type="predicted"/>
<feature type="transmembrane region" description="Helical" evidence="1">
    <location>
        <begin position="448"/>
        <end position="468"/>
    </location>
</feature>
<name>A0ABD5X8D4_9EURY</name>